<accession>A0ABV4N114</accession>
<reference evidence="1 2" key="1">
    <citation type="journal article" date="2024" name="ISME J.">
        <title>Tailless and filamentous prophages are predominant in marine Vibrio.</title>
        <authorList>
            <person name="Steensen K."/>
            <person name="Seneca J."/>
            <person name="Bartlau N."/>
            <person name="Yu X.A."/>
            <person name="Hussain F.A."/>
            <person name="Polz M.F."/>
        </authorList>
    </citation>
    <scope>NUCLEOTIDE SEQUENCE [LARGE SCALE GENOMIC DNA]</scope>
    <source>
        <strain evidence="1 2">10N.239.312.F12</strain>
    </source>
</reference>
<dbReference type="EMBL" id="JBFSSG010000055">
    <property type="protein sequence ID" value="MEZ8723221.1"/>
    <property type="molecule type" value="Genomic_DNA"/>
</dbReference>
<sequence>MEALMNWTRWFGIKLFKNNNIKERQTKLKPNGALYLEQLSPRLKKDLGLNYESNDSSDYKKYL</sequence>
<evidence type="ECO:0000313" key="1">
    <source>
        <dbReference type="EMBL" id="MEZ8723221.1"/>
    </source>
</evidence>
<comment type="caution">
    <text evidence="1">The sequence shown here is derived from an EMBL/GenBank/DDBJ whole genome shotgun (WGS) entry which is preliminary data.</text>
</comment>
<keyword evidence="2" id="KW-1185">Reference proteome</keyword>
<proteinExistence type="predicted"/>
<name>A0ABV4N114_9VIBR</name>
<dbReference type="Proteomes" id="UP001570071">
    <property type="component" value="Unassembled WGS sequence"/>
</dbReference>
<protein>
    <submittedName>
        <fullName evidence="1">Uncharacterized protein</fullName>
    </submittedName>
</protein>
<evidence type="ECO:0000313" key="2">
    <source>
        <dbReference type="Proteomes" id="UP001570071"/>
    </source>
</evidence>
<organism evidence="1 2">
    <name type="scientific">Vibrio pomeroyi</name>
    <dbReference type="NCBI Taxonomy" id="198832"/>
    <lineage>
        <taxon>Bacteria</taxon>
        <taxon>Pseudomonadati</taxon>
        <taxon>Pseudomonadota</taxon>
        <taxon>Gammaproteobacteria</taxon>
        <taxon>Vibrionales</taxon>
        <taxon>Vibrionaceae</taxon>
        <taxon>Vibrio</taxon>
    </lineage>
</organism>
<gene>
    <name evidence="1" type="ORF">AB6D66_19270</name>
</gene>
<dbReference type="RefSeq" id="WP_372125353.1">
    <property type="nucleotide sequence ID" value="NZ_JBFSSG010000055.1"/>
</dbReference>